<evidence type="ECO:0000256" key="1">
    <source>
        <dbReference type="ARBA" id="ARBA00022690"/>
    </source>
</evidence>
<reference evidence="6 7" key="1">
    <citation type="submission" date="2024-06" db="EMBL/GenBank/DDBJ databases">
        <title>The Natural Products Discovery Center: Release of the First 8490 Sequenced Strains for Exploring Actinobacteria Biosynthetic Diversity.</title>
        <authorList>
            <person name="Kalkreuter E."/>
            <person name="Kautsar S.A."/>
            <person name="Yang D."/>
            <person name="Bader C.D."/>
            <person name="Teijaro C.N."/>
            <person name="Fluegel L."/>
            <person name="Davis C.M."/>
            <person name="Simpson J.R."/>
            <person name="Lauterbach L."/>
            <person name="Steele A.D."/>
            <person name="Gui C."/>
            <person name="Meng S."/>
            <person name="Li G."/>
            <person name="Viehrig K."/>
            <person name="Ye F."/>
            <person name="Su P."/>
            <person name="Kiefer A.F."/>
            <person name="Nichols A."/>
            <person name="Cepeda A.J."/>
            <person name="Yan W."/>
            <person name="Fan B."/>
            <person name="Jiang Y."/>
            <person name="Adhikari A."/>
            <person name="Zheng C.-J."/>
            <person name="Schuster L."/>
            <person name="Cowan T.M."/>
            <person name="Smanski M.J."/>
            <person name="Chevrette M.G."/>
            <person name="De Carvalho L.P.S."/>
            <person name="Shen B."/>
        </authorList>
    </citation>
    <scope>NUCLEOTIDE SEQUENCE [LARGE SCALE GENOMIC DNA]</scope>
    <source>
        <strain evidence="6 7">NPDC001166</strain>
    </source>
</reference>
<sequence>MTARPTLLGSAALVCLLALTGCGAGGGNGTSAASTPASGTPAPTTPATGTPSQGAPVSRYGPRDRTITAVPGEAITLTVPSAATLGQNWYLADPGPDAAVLRFRGERSSGDGSDADGATGGSRSFEFSAVAEGRTTVRLLYCPLHTCTGPGPNDRSTLGPTPDGTASPSPYPTATGTPDARAAYYVFTITVR</sequence>
<accession>A0ABV1U001</accession>
<feature type="domain" description="Proteinase inhibitor I42 chagasin" evidence="5">
    <location>
        <begin position="72"/>
        <end position="142"/>
    </location>
</feature>
<protein>
    <submittedName>
        <fullName evidence="6">Protease inhibitor I42 family protein</fullName>
    </submittedName>
</protein>
<dbReference type="InterPro" id="IPR018990">
    <property type="entry name" value="Prot_inh_I42_chagasin"/>
</dbReference>
<keyword evidence="2" id="KW-0789">Thiol protease inhibitor</keyword>
<feature type="signal peptide" evidence="4">
    <location>
        <begin position="1"/>
        <end position="24"/>
    </location>
</feature>
<dbReference type="Pfam" id="PF09394">
    <property type="entry name" value="Inhibitor_I42"/>
    <property type="match status" value="1"/>
</dbReference>
<proteinExistence type="predicted"/>
<feature type="compositionally biased region" description="Low complexity" evidence="3">
    <location>
        <begin position="30"/>
        <end position="56"/>
    </location>
</feature>
<evidence type="ECO:0000259" key="5">
    <source>
        <dbReference type="Pfam" id="PF09394"/>
    </source>
</evidence>
<dbReference type="InterPro" id="IPR036331">
    <property type="entry name" value="Chagasin-like_sf"/>
</dbReference>
<keyword evidence="1 6" id="KW-0646">Protease inhibitor</keyword>
<organism evidence="6 7">
    <name type="scientific">Streptomyces sp. 900105245</name>
    <dbReference type="NCBI Taxonomy" id="3154379"/>
    <lineage>
        <taxon>Bacteria</taxon>
        <taxon>Bacillati</taxon>
        <taxon>Actinomycetota</taxon>
        <taxon>Actinomycetes</taxon>
        <taxon>Kitasatosporales</taxon>
        <taxon>Streptomycetaceae</taxon>
        <taxon>Streptomyces</taxon>
    </lineage>
</organism>
<evidence type="ECO:0000313" key="7">
    <source>
        <dbReference type="Proteomes" id="UP001470023"/>
    </source>
</evidence>
<dbReference type="Proteomes" id="UP001470023">
    <property type="component" value="Unassembled WGS sequence"/>
</dbReference>
<keyword evidence="4" id="KW-0732">Signal</keyword>
<dbReference type="EMBL" id="JBEPAZ010000002">
    <property type="protein sequence ID" value="MER6426772.1"/>
    <property type="molecule type" value="Genomic_DNA"/>
</dbReference>
<evidence type="ECO:0000256" key="4">
    <source>
        <dbReference type="SAM" id="SignalP"/>
    </source>
</evidence>
<gene>
    <name evidence="6" type="ORF">ABT272_03330</name>
</gene>
<evidence type="ECO:0000256" key="3">
    <source>
        <dbReference type="SAM" id="MobiDB-lite"/>
    </source>
</evidence>
<evidence type="ECO:0000313" key="6">
    <source>
        <dbReference type="EMBL" id="MER6426772.1"/>
    </source>
</evidence>
<evidence type="ECO:0000256" key="2">
    <source>
        <dbReference type="ARBA" id="ARBA00022704"/>
    </source>
</evidence>
<feature type="chain" id="PRO_5046749914" evidence="4">
    <location>
        <begin position="25"/>
        <end position="192"/>
    </location>
</feature>
<dbReference type="RefSeq" id="WP_352062767.1">
    <property type="nucleotide sequence ID" value="NZ_JBEPAZ010000002.1"/>
</dbReference>
<feature type="compositionally biased region" description="Polar residues" evidence="3">
    <location>
        <begin position="154"/>
        <end position="176"/>
    </location>
</feature>
<feature type="region of interest" description="Disordered" evidence="3">
    <location>
        <begin position="149"/>
        <end position="176"/>
    </location>
</feature>
<feature type="region of interest" description="Disordered" evidence="3">
    <location>
        <begin position="28"/>
        <end position="64"/>
    </location>
</feature>
<name>A0ABV1U001_9ACTN</name>
<comment type="caution">
    <text evidence="6">The sequence shown here is derived from an EMBL/GenBank/DDBJ whole genome shotgun (WGS) entry which is preliminary data.</text>
</comment>
<dbReference type="GO" id="GO:0030414">
    <property type="term" value="F:peptidase inhibitor activity"/>
    <property type="evidence" value="ECO:0007669"/>
    <property type="project" value="UniProtKB-KW"/>
</dbReference>
<dbReference type="PROSITE" id="PS51257">
    <property type="entry name" value="PROKAR_LIPOPROTEIN"/>
    <property type="match status" value="1"/>
</dbReference>
<dbReference type="Gene3D" id="2.60.40.2020">
    <property type="match status" value="1"/>
</dbReference>
<keyword evidence="7" id="KW-1185">Reference proteome</keyword>